<feature type="transmembrane region" description="Helical" evidence="4">
    <location>
        <begin position="163"/>
        <end position="183"/>
    </location>
</feature>
<feature type="transmembrane region" description="Helical" evidence="4">
    <location>
        <begin position="233"/>
        <end position="253"/>
    </location>
</feature>
<dbReference type="Proteomes" id="UP000245506">
    <property type="component" value="Unassembled WGS sequence"/>
</dbReference>
<dbReference type="PANTHER" id="PTHR23521:SF3">
    <property type="entry name" value="MFS TRANSPORTER"/>
    <property type="match status" value="1"/>
</dbReference>
<comment type="caution">
    <text evidence="6">The sequence shown here is derived from an EMBL/GenBank/DDBJ whole genome shotgun (WGS) entry which is preliminary data.</text>
</comment>
<dbReference type="PROSITE" id="PS50850">
    <property type="entry name" value="MFS"/>
    <property type="match status" value="1"/>
</dbReference>
<feature type="domain" description="Major facilitator superfamily (MFS) profile" evidence="5">
    <location>
        <begin position="1"/>
        <end position="379"/>
    </location>
</feature>
<accession>A0A317C5H8</accession>
<dbReference type="InterPro" id="IPR020846">
    <property type="entry name" value="MFS_dom"/>
</dbReference>
<dbReference type="AlphaFoldDB" id="A0A317C5H8"/>
<dbReference type="CDD" id="cd17477">
    <property type="entry name" value="MFS_YcaD_like"/>
    <property type="match status" value="1"/>
</dbReference>
<dbReference type="EMBL" id="QGKL01000042">
    <property type="protein sequence ID" value="PWQ93557.1"/>
    <property type="molecule type" value="Genomic_DNA"/>
</dbReference>
<keyword evidence="2 4" id="KW-1133">Transmembrane helix</keyword>
<dbReference type="SUPFAM" id="SSF103473">
    <property type="entry name" value="MFS general substrate transporter"/>
    <property type="match status" value="1"/>
</dbReference>
<evidence type="ECO:0000256" key="3">
    <source>
        <dbReference type="ARBA" id="ARBA00023136"/>
    </source>
</evidence>
<dbReference type="RefSeq" id="WP_109825467.1">
    <property type="nucleotide sequence ID" value="NZ_QGKL01000042.1"/>
</dbReference>
<feature type="transmembrane region" description="Helical" evidence="4">
    <location>
        <begin position="265"/>
        <end position="284"/>
    </location>
</feature>
<feature type="transmembrane region" description="Helical" evidence="4">
    <location>
        <begin position="74"/>
        <end position="93"/>
    </location>
</feature>
<evidence type="ECO:0000313" key="6">
    <source>
        <dbReference type="EMBL" id="PWQ93557.1"/>
    </source>
</evidence>
<reference evidence="6 7" key="1">
    <citation type="submission" date="2018-05" db="EMBL/GenBank/DDBJ databases">
        <title>Leucothrix arctica sp. nov., isolated from Arctic seawater.</title>
        <authorList>
            <person name="Choi A."/>
            <person name="Baek K."/>
        </authorList>
    </citation>
    <scope>NUCLEOTIDE SEQUENCE [LARGE SCALE GENOMIC DNA]</scope>
    <source>
        <strain evidence="6 7">IMCC9719</strain>
    </source>
</reference>
<evidence type="ECO:0000256" key="1">
    <source>
        <dbReference type="ARBA" id="ARBA00022692"/>
    </source>
</evidence>
<keyword evidence="1 4" id="KW-0812">Transmembrane</keyword>
<dbReference type="Gene3D" id="1.20.1250.20">
    <property type="entry name" value="MFS general substrate transporter like domains"/>
    <property type="match status" value="2"/>
</dbReference>
<evidence type="ECO:0000313" key="7">
    <source>
        <dbReference type="Proteomes" id="UP000245506"/>
    </source>
</evidence>
<dbReference type="PANTHER" id="PTHR23521">
    <property type="entry name" value="TRANSPORTER MFS SUPERFAMILY"/>
    <property type="match status" value="1"/>
</dbReference>
<feature type="transmembrane region" description="Helical" evidence="4">
    <location>
        <begin position="132"/>
        <end position="151"/>
    </location>
</feature>
<evidence type="ECO:0000256" key="2">
    <source>
        <dbReference type="ARBA" id="ARBA00022989"/>
    </source>
</evidence>
<feature type="transmembrane region" description="Helical" evidence="4">
    <location>
        <begin position="43"/>
        <end position="62"/>
    </location>
</feature>
<feature type="transmembrane region" description="Helical" evidence="4">
    <location>
        <begin position="99"/>
        <end position="120"/>
    </location>
</feature>
<feature type="transmembrane region" description="Helical" evidence="4">
    <location>
        <begin position="204"/>
        <end position="227"/>
    </location>
</feature>
<dbReference type="OrthoDB" id="9810614at2"/>
<gene>
    <name evidence="6" type="ORF">DKT75_18230</name>
</gene>
<name>A0A317C5H8_9GAMM</name>
<dbReference type="InterPro" id="IPR036259">
    <property type="entry name" value="MFS_trans_sf"/>
</dbReference>
<evidence type="ECO:0000256" key="4">
    <source>
        <dbReference type="SAM" id="Phobius"/>
    </source>
</evidence>
<proteinExistence type="predicted"/>
<feature type="transmembrane region" description="Helical" evidence="4">
    <location>
        <begin position="354"/>
        <end position="373"/>
    </location>
</feature>
<dbReference type="InterPro" id="IPR047200">
    <property type="entry name" value="MFS_YcaD-like"/>
</dbReference>
<evidence type="ECO:0000259" key="5">
    <source>
        <dbReference type="PROSITE" id="PS50850"/>
    </source>
</evidence>
<protein>
    <submittedName>
        <fullName evidence="6">MFS transporter</fullName>
    </submittedName>
</protein>
<keyword evidence="3 4" id="KW-0472">Membrane</keyword>
<feature type="transmembrane region" description="Helical" evidence="4">
    <location>
        <begin position="329"/>
        <end position="348"/>
    </location>
</feature>
<feature type="transmembrane region" description="Helical" evidence="4">
    <location>
        <begin position="290"/>
        <end position="308"/>
    </location>
</feature>
<organism evidence="6 7">
    <name type="scientific">Leucothrix arctica</name>
    <dbReference type="NCBI Taxonomy" id="1481894"/>
    <lineage>
        <taxon>Bacteria</taxon>
        <taxon>Pseudomonadati</taxon>
        <taxon>Pseudomonadota</taxon>
        <taxon>Gammaproteobacteria</taxon>
        <taxon>Thiotrichales</taxon>
        <taxon>Thiotrichaceae</taxon>
        <taxon>Leucothrix</taxon>
    </lineage>
</organism>
<sequence>MLSNVLKTTWPLFLGLAFLMLGNGLQGTLVSWRANFEGFSSSTTGWIMTAFYIGFLAGSMYTGKLIREVGHIRVFAALASLASTAVLVQILFIDPFAWLVMRLVTGFCFAGVYVVVESWLNARSDNESRGRILSIYMIVSYAGLAGGQLLFKVADPTSVSLFLLSSILLSIALIPLLISRVTAPIEEESENMSVIQLIKISPTGVMSMTLTSMATGVVLGMGAVYAANSGMSISQTAVFMSVFIAMGALAQWPVGWVSDNFDRRLVIFGLCVVASCLSVILYQMDPKSTYFVMLFGLFGAAALPIYSLSVAHTNDRLKPQQMTSASSTMVLFSGIGAAAGPITVGYLLNAYGNSMFLVYLGGIHFILGAAVLYQISQRKAVPDEFQVDHQLMSSRVTAIALEAVALDAEESWKADEEAK</sequence>
<keyword evidence="7" id="KW-1185">Reference proteome</keyword>
<dbReference type="InterPro" id="IPR011701">
    <property type="entry name" value="MFS"/>
</dbReference>
<dbReference type="GO" id="GO:0005886">
    <property type="term" value="C:plasma membrane"/>
    <property type="evidence" value="ECO:0007669"/>
    <property type="project" value="TreeGrafter"/>
</dbReference>
<dbReference type="Pfam" id="PF07690">
    <property type="entry name" value="MFS_1"/>
    <property type="match status" value="2"/>
</dbReference>
<dbReference type="GO" id="GO:0022857">
    <property type="term" value="F:transmembrane transporter activity"/>
    <property type="evidence" value="ECO:0007669"/>
    <property type="project" value="InterPro"/>
</dbReference>